<feature type="transmembrane region" description="Helical" evidence="7">
    <location>
        <begin position="703"/>
        <end position="725"/>
    </location>
</feature>
<feature type="compositionally biased region" description="Gly residues" evidence="6">
    <location>
        <begin position="621"/>
        <end position="634"/>
    </location>
</feature>
<feature type="domain" description="Glycosyl transferase CAP10" evidence="9">
    <location>
        <begin position="959"/>
        <end position="1201"/>
    </location>
</feature>
<sequence>MRALALTGLLFAPVHAANLAGTFASGGNTQVSAMMMFVGNNEKVYILDKAEGNAAQINGHPAWGAVWDINTHEIILQDVLTNTFCASGQHLPNGSFVTFGGNGAVAPGGGRGSELNPGGASAAWDSTYQDFDGSRSIRVLNPCISSDDFTSAECSWFDDPSVLSMQKQRWYSAAEPLANGTIVIIGGFVNGGYVNRNYPNTDPATEGGGAEPTYEFYPSNGQTPQTMNFMLKTSGLNSYAHTYLLASGNLFVQANYSTMIWNPDTNTETDLPDMPNQVVRVYPASGGVAMLPMTPANNYSQTLLFCGGSDMPEYAYGNYSWPYINTWDYPASKDCQRIAPEITGTYEQDDDMLEGRSMGQFIILPTGKLLMINGAMNGTAGYATQTLVTTSYSDMPYGMSLSAGPVGQPAIYDPDAPSGSRWSNDGLSTSSIARLYHSSAILLPDASVLVAGSNPNVDVNTSTIYPTQYQAEIFYPPYFSATVRPVPSGMPATLTYGGDWFNITIPASSYSGSADDAAANTTVALVRPGWTTHGMNLGQRYMQLNNTYTVNSDSSITLHTSQVYPNPNLFQPGPAFVYVVVNGIPSNGSHVIVGSGNIETQPVSDAAPLPASITLASASGSAGGSSTGSGGGSSTTGHSSATSLAESLVGTVFLALRSCMFALKRFISNSAGGPSYEPVNDDPDAELALGGSRQQRKPLWRRILVPVLFIIALFAVLAGIASYMGGPSPTRRPSSGGGNSTPPPTEPWDDIDHETDLPTTDPVALARASLRALRSRQSKTLAQATSRYTLKTGRSPPQNYDKWFKMAQDKKCLIDEYDLIHRDFEPWYQIARIDPKHFNGMIDRGRTLMTINSMGMDTIKIKNGEVHMPRYQGTSFDNDWPRTLGRFVSVLPDMDFMLNGRDEPRVVFDVRAPGAIENARNLTNGNDAFHIEPHPTADWFAQRTGCDPLSAPKGFGMDGSADIAFLRSSSSSDFTTDFWPLLSMTKISPCFSDILYPGQYFYDESWWSGSFEYADNVKWEDKKPQIYWRGMSNGGHIIGENYHRFPRFRLIDIARNHSDLVDAKMTRFAESHCTNECDREKVINEYDINGPQSPKEEVYQFKYLLDVDGNTFSGRFLGLLRSGSLVFKSTAFDEYFNDWLKPYEHYVPVLPDLSDMVEKVQWAMENEAEARRIQQTGKLFAEKLMTDDQNDCYFSLVLLEWARLQNGARIADQ</sequence>
<keyword evidence="11" id="KW-1185">Reference proteome</keyword>
<dbReference type="SUPFAM" id="SSF81296">
    <property type="entry name" value="E set domains"/>
    <property type="match status" value="1"/>
</dbReference>
<dbReference type="InterPro" id="IPR013783">
    <property type="entry name" value="Ig-like_fold"/>
</dbReference>
<dbReference type="EMBL" id="DF846523">
    <property type="protein sequence ID" value="GAT50544.1"/>
    <property type="molecule type" value="Genomic_DNA"/>
</dbReference>
<feature type="signal peptide" evidence="8">
    <location>
        <begin position="1"/>
        <end position="16"/>
    </location>
</feature>
<reference evidence="10" key="1">
    <citation type="submission" date="2014-09" db="EMBL/GenBank/DDBJ databases">
        <title>Genome sequence of the luminous mushroom Mycena chlorophos for searching fungal bioluminescence genes.</title>
        <authorList>
            <person name="Tanaka Y."/>
            <person name="Kasuga D."/>
            <person name="Oba Y."/>
            <person name="Hase S."/>
            <person name="Sato K."/>
            <person name="Oba Y."/>
            <person name="Sakakibara Y."/>
        </authorList>
    </citation>
    <scope>NUCLEOTIDE SEQUENCE</scope>
</reference>
<dbReference type="InterPro" id="IPR006598">
    <property type="entry name" value="CAP10"/>
</dbReference>
<dbReference type="PANTHER" id="PTHR32208:SF21">
    <property type="entry name" value="LOW QUALITY PROTEIN: ALDEHYDE OXIDASE GLOX-LIKE"/>
    <property type="match status" value="1"/>
</dbReference>
<dbReference type="Gene3D" id="2.130.10.80">
    <property type="entry name" value="Galactose oxidase/kelch, beta-propeller"/>
    <property type="match status" value="1"/>
</dbReference>
<evidence type="ECO:0000313" key="11">
    <source>
        <dbReference type="Proteomes" id="UP000815677"/>
    </source>
</evidence>
<comment type="similarity">
    <text evidence="1">Belongs to the KDELC family.</text>
</comment>
<feature type="chain" id="PRO_5046219434" description="Glycosyl transferase CAP10 domain-containing protein" evidence="8">
    <location>
        <begin position="17"/>
        <end position="1213"/>
    </location>
</feature>
<dbReference type="Gene3D" id="2.60.40.10">
    <property type="entry name" value="Immunoglobulins"/>
    <property type="match status" value="1"/>
</dbReference>
<accession>A0ABQ0LJ10</accession>
<feature type="region of interest" description="Disordered" evidence="6">
    <location>
        <begin position="728"/>
        <end position="757"/>
    </location>
</feature>
<protein>
    <recommendedName>
        <fullName evidence="9">Glycosyl transferase CAP10 domain-containing protein</fullName>
    </recommendedName>
</protein>
<feature type="region of interest" description="Disordered" evidence="6">
    <location>
        <begin position="620"/>
        <end position="640"/>
    </location>
</feature>
<comment type="catalytic activity">
    <reaction evidence="5">
        <text>L-seryl-[EGF-like domain protein] + UDP-alpha-D-glucose = 3-O-(beta-D-glucosyl)-L-seryl-[EGF-like domain protein] + UDP + H(+)</text>
        <dbReference type="Rhea" id="RHEA:58116"/>
        <dbReference type="Rhea" id="RHEA-COMP:14610"/>
        <dbReference type="Rhea" id="RHEA-COMP:16010"/>
        <dbReference type="ChEBI" id="CHEBI:15378"/>
        <dbReference type="ChEBI" id="CHEBI:29999"/>
        <dbReference type="ChEBI" id="CHEBI:58223"/>
        <dbReference type="ChEBI" id="CHEBI:58885"/>
        <dbReference type="ChEBI" id="CHEBI:140576"/>
    </reaction>
</comment>
<evidence type="ECO:0000256" key="1">
    <source>
        <dbReference type="ARBA" id="ARBA00006063"/>
    </source>
</evidence>
<comment type="catalytic activity">
    <reaction evidence="4">
        <text>L-seryl-[EGF-like domain protein] + UDP-alpha-D-xylose = 3-O-(beta-D-xylosyl)-L-seryl-[EGF-like domain protein] + UDP + H(+)</text>
        <dbReference type="Rhea" id="RHEA:62016"/>
        <dbReference type="Rhea" id="RHEA-COMP:16010"/>
        <dbReference type="Rhea" id="RHEA-COMP:16011"/>
        <dbReference type="ChEBI" id="CHEBI:15378"/>
        <dbReference type="ChEBI" id="CHEBI:29999"/>
        <dbReference type="ChEBI" id="CHEBI:57632"/>
        <dbReference type="ChEBI" id="CHEBI:58223"/>
        <dbReference type="ChEBI" id="CHEBI:132085"/>
    </reaction>
</comment>
<name>A0ABQ0LJ10_MYCCL</name>
<dbReference type="Pfam" id="PF05686">
    <property type="entry name" value="Glyco_transf_90"/>
    <property type="match status" value="1"/>
</dbReference>
<dbReference type="InterPro" id="IPR015202">
    <property type="entry name" value="GO-like_E_set"/>
</dbReference>
<dbReference type="Pfam" id="PF07250">
    <property type="entry name" value="Glyoxal_oxid_N"/>
    <property type="match status" value="1"/>
</dbReference>
<dbReference type="InterPro" id="IPR014756">
    <property type="entry name" value="Ig_E-set"/>
</dbReference>
<proteinExistence type="inferred from homology"/>
<gene>
    <name evidence="10" type="ORF">MCHLO_07774</name>
</gene>
<dbReference type="InterPro" id="IPR011043">
    <property type="entry name" value="Gal_Oxase/kelch_b-propeller"/>
</dbReference>
<keyword evidence="7" id="KW-1133">Transmembrane helix</keyword>
<dbReference type="Proteomes" id="UP000815677">
    <property type="component" value="Unassembled WGS sequence"/>
</dbReference>
<dbReference type="CDD" id="cd02851">
    <property type="entry name" value="E_set_GO_C"/>
    <property type="match status" value="1"/>
</dbReference>
<keyword evidence="2 8" id="KW-0732">Signal</keyword>
<comment type="pathway">
    <text evidence="3">Protein modification.</text>
</comment>
<keyword evidence="7" id="KW-0472">Membrane</keyword>
<dbReference type="PANTHER" id="PTHR32208">
    <property type="entry name" value="SECRETED PROTEIN-RELATED"/>
    <property type="match status" value="1"/>
</dbReference>
<evidence type="ECO:0000313" key="10">
    <source>
        <dbReference type="EMBL" id="GAT50544.1"/>
    </source>
</evidence>
<evidence type="ECO:0000256" key="5">
    <source>
        <dbReference type="ARBA" id="ARBA00049246"/>
    </source>
</evidence>
<dbReference type="InterPro" id="IPR009880">
    <property type="entry name" value="Glyoxal_oxidase_N"/>
</dbReference>
<keyword evidence="7" id="KW-0812">Transmembrane</keyword>
<dbReference type="SMART" id="SM00672">
    <property type="entry name" value="CAP10"/>
    <property type="match status" value="1"/>
</dbReference>
<evidence type="ECO:0000256" key="7">
    <source>
        <dbReference type="SAM" id="Phobius"/>
    </source>
</evidence>
<dbReference type="Pfam" id="PF09118">
    <property type="entry name" value="GO-like_E_set"/>
    <property type="match status" value="1"/>
</dbReference>
<evidence type="ECO:0000256" key="3">
    <source>
        <dbReference type="ARBA" id="ARBA00043952"/>
    </source>
</evidence>
<evidence type="ECO:0000259" key="9">
    <source>
        <dbReference type="SMART" id="SM00672"/>
    </source>
</evidence>
<evidence type="ECO:0000256" key="6">
    <source>
        <dbReference type="SAM" id="MobiDB-lite"/>
    </source>
</evidence>
<evidence type="ECO:0000256" key="2">
    <source>
        <dbReference type="ARBA" id="ARBA00022729"/>
    </source>
</evidence>
<feature type="transmembrane region" description="Helical" evidence="7">
    <location>
        <begin position="644"/>
        <end position="663"/>
    </location>
</feature>
<organism evidence="10 11">
    <name type="scientific">Mycena chlorophos</name>
    <name type="common">Agaric fungus</name>
    <name type="synonym">Agaricus chlorophos</name>
    <dbReference type="NCBI Taxonomy" id="658473"/>
    <lineage>
        <taxon>Eukaryota</taxon>
        <taxon>Fungi</taxon>
        <taxon>Dikarya</taxon>
        <taxon>Basidiomycota</taxon>
        <taxon>Agaricomycotina</taxon>
        <taxon>Agaricomycetes</taxon>
        <taxon>Agaricomycetidae</taxon>
        <taxon>Agaricales</taxon>
        <taxon>Marasmiineae</taxon>
        <taxon>Mycenaceae</taxon>
        <taxon>Mycena</taxon>
    </lineage>
</organism>
<evidence type="ECO:0000256" key="8">
    <source>
        <dbReference type="SAM" id="SignalP"/>
    </source>
</evidence>
<evidence type="ECO:0000256" key="4">
    <source>
        <dbReference type="ARBA" id="ARBA00047553"/>
    </source>
</evidence>
<dbReference type="InterPro" id="IPR037293">
    <property type="entry name" value="Gal_Oxidase_central_sf"/>
</dbReference>
<dbReference type="SUPFAM" id="SSF50965">
    <property type="entry name" value="Galactose oxidase, central domain"/>
    <property type="match status" value="1"/>
</dbReference>